<dbReference type="AlphaFoldDB" id="A0A381PX26"/>
<name>A0A381PX26_9ZZZZ</name>
<dbReference type="InterPro" id="IPR002372">
    <property type="entry name" value="PQQ_rpt_dom"/>
</dbReference>
<comment type="cofactor">
    <cofactor evidence="1">
        <name>pyrroloquinoline quinone</name>
        <dbReference type="ChEBI" id="CHEBI:58442"/>
    </cofactor>
</comment>
<dbReference type="PANTHER" id="PTHR32303:SF10">
    <property type="entry name" value="OUTER MEMBRANE PROTEIN ASSEMBLY FACTOR BAMB"/>
    <property type="match status" value="1"/>
</dbReference>
<dbReference type="Gene3D" id="1.10.760.10">
    <property type="entry name" value="Cytochrome c-like domain"/>
    <property type="match status" value="1"/>
</dbReference>
<evidence type="ECO:0000256" key="1">
    <source>
        <dbReference type="ARBA" id="ARBA00001931"/>
    </source>
</evidence>
<reference evidence="9" key="1">
    <citation type="submission" date="2018-05" db="EMBL/GenBank/DDBJ databases">
        <authorList>
            <person name="Lanie J.A."/>
            <person name="Ng W.-L."/>
            <person name="Kazmierczak K.M."/>
            <person name="Andrzejewski T.M."/>
            <person name="Davidsen T.M."/>
            <person name="Wayne K.J."/>
            <person name="Tettelin H."/>
            <person name="Glass J.I."/>
            <person name="Rusch D."/>
            <person name="Podicherti R."/>
            <person name="Tsui H.-C.T."/>
            <person name="Winkler M.E."/>
        </authorList>
    </citation>
    <scope>NUCLEOTIDE SEQUENCE</scope>
</reference>
<evidence type="ECO:0000256" key="3">
    <source>
        <dbReference type="ARBA" id="ARBA00022617"/>
    </source>
</evidence>
<organism evidence="9">
    <name type="scientific">marine metagenome</name>
    <dbReference type="NCBI Taxonomy" id="408172"/>
    <lineage>
        <taxon>unclassified sequences</taxon>
        <taxon>metagenomes</taxon>
        <taxon>ecological metagenomes</taxon>
    </lineage>
</organism>
<dbReference type="GO" id="GO:0020037">
    <property type="term" value="F:heme binding"/>
    <property type="evidence" value="ECO:0007669"/>
    <property type="project" value="InterPro"/>
</dbReference>
<dbReference type="GO" id="GO:0009055">
    <property type="term" value="F:electron transfer activity"/>
    <property type="evidence" value="ECO:0007669"/>
    <property type="project" value="InterPro"/>
</dbReference>
<dbReference type="Gene3D" id="2.140.10.10">
    <property type="entry name" value="Quinoprotein alcohol dehydrogenase-like superfamily"/>
    <property type="match status" value="1"/>
</dbReference>
<feature type="non-terminal residue" evidence="9">
    <location>
        <position position="1"/>
    </location>
</feature>
<dbReference type="PROSITE" id="PS51007">
    <property type="entry name" value="CYTC"/>
    <property type="match status" value="1"/>
</dbReference>
<evidence type="ECO:0000256" key="5">
    <source>
        <dbReference type="ARBA" id="ARBA00022729"/>
    </source>
</evidence>
<evidence type="ECO:0000256" key="2">
    <source>
        <dbReference type="ARBA" id="ARBA00008156"/>
    </source>
</evidence>
<dbReference type="Pfam" id="PF01011">
    <property type="entry name" value="PQQ"/>
    <property type="match status" value="1"/>
</dbReference>
<gene>
    <name evidence="9" type="ORF">METZ01_LOCUS22807</name>
</gene>
<dbReference type="PANTHER" id="PTHR32303">
    <property type="entry name" value="QUINOPROTEIN ALCOHOL DEHYDROGENASE (CYTOCHROME C)"/>
    <property type="match status" value="1"/>
</dbReference>
<dbReference type="SUPFAM" id="SSF46626">
    <property type="entry name" value="Cytochrome c"/>
    <property type="match status" value="1"/>
</dbReference>
<evidence type="ECO:0000256" key="7">
    <source>
        <dbReference type="ARBA" id="ARBA00023004"/>
    </source>
</evidence>
<keyword evidence="5" id="KW-0732">Signal</keyword>
<protein>
    <recommendedName>
        <fullName evidence="8">Cytochrome c domain-containing protein</fullName>
    </recommendedName>
</protein>
<evidence type="ECO:0000259" key="8">
    <source>
        <dbReference type="PROSITE" id="PS51007"/>
    </source>
</evidence>
<dbReference type="GO" id="GO:0046872">
    <property type="term" value="F:metal ion binding"/>
    <property type="evidence" value="ECO:0007669"/>
    <property type="project" value="UniProtKB-KW"/>
</dbReference>
<keyword evidence="3" id="KW-0349">Heme</keyword>
<dbReference type="SUPFAM" id="SSF50998">
    <property type="entry name" value="Quinoprotein alcohol dehydrogenase-like"/>
    <property type="match status" value="1"/>
</dbReference>
<evidence type="ECO:0000256" key="6">
    <source>
        <dbReference type="ARBA" id="ARBA00023002"/>
    </source>
</evidence>
<evidence type="ECO:0000256" key="4">
    <source>
        <dbReference type="ARBA" id="ARBA00022723"/>
    </source>
</evidence>
<keyword evidence="4" id="KW-0479">Metal-binding</keyword>
<accession>A0A381PX26</accession>
<dbReference type="InterPro" id="IPR018391">
    <property type="entry name" value="PQQ_b-propeller_rpt"/>
</dbReference>
<comment type="similarity">
    <text evidence="2">Belongs to the bacterial PQQ dehydrogenase family.</text>
</comment>
<feature type="domain" description="Cytochrome c" evidence="8">
    <location>
        <begin position="50"/>
        <end position="130"/>
    </location>
</feature>
<proteinExistence type="inferred from homology"/>
<dbReference type="SMART" id="SM00564">
    <property type="entry name" value="PQQ"/>
    <property type="match status" value="5"/>
</dbReference>
<dbReference type="GO" id="GO:0016491">
    <property type="term" value="F:oxidoreductase activity"/>
    <property type="evidence" value="ECO:0007669"/>
    <property type="project" value="UniProtKB-KW"/>
</dbReference>
<dbReference type="Pfam" id="PF13360">
    <property type="entry name" value="PQQ_2"/>
    <property type="match status" value="1"/>
</dbReference>
<evidence type="ECO:0000313" key="9">
    <source>
        <dbReference type="EMBL" id="SUZ69953.1"/>
    </source>
</evidence>
<dbReference type="InterPro" id="IPR036909">
    <property type="entry name" value="Cyt_c-like_dom_sf"/>
</dbReference>
<dbReference type="EMBL" id="UINC01001076">
    <property type="protein sequence ID" value="SUZ69953.1"/>
    <property type="molecule type" value="Genomic_DNA"/>
</dbReference>
<sequence length="684" mass="73367">VIAHNQRGGAVSEARFLGLAVSLTVALAVCSSTARAQAPGVGDTGYFTAAQAARGSDIYAAQCASCHGAALDDGSAPPLTGEYFVQSWERPGVTLDDLFFIMRTTMPEGGVGTISDEQHLDVLAYLLERNGYPAGNRALTAEATALSAVTIESRLASVPDRGAAPVFIRGERGLAPLGRGPTQAELNAAHENSRDWLYHTHDYSGRRYVDLAQITDANVADLAPVCTFDMGVPGPFQSGPIVHDGVMYVTSIFSTVAFDAATCQLHWRHEWQPQQRGLGLNNRGVAIKDGRVVRATSDGYLIALDAADGELLWARKAADVTVGETFTMPPFIYDDLIVIGPALSEFAIEGWVGAFSLQNGEPVWRFNTVPGAKDGTGTWPNPNNIVFGGGAVWTPLSFDPESEELYVPVTNPAPDFPAELRPGANLYTNSIVALDVRTGDIRWYDQLVPNDAHDWDLTQVSPLFRTTVGGRERNLVATSGKDGFLRVLDRDSRERLYETPITAIENVDAPLTTEGVRVCPGLEGGVLWNGPAYDPRTNLLFVGAVDWCGIYALAEEVRFVPGQMYLGGFVRPAERMEGRVTAVDASDGSLRWAYQSDMPVLGALTTTAGNLVFVGELNGDLVAFHTESGEELYRFPTGGPIGGGVVTYSVNGKQYVAVTLGDPSILDWRLEDAGSPTVLILALP</sequence>
<keyword evidence="7" id="KW-0408">Iron</keyword>
<dbReference type="InterPro" id="IPR011047">
    <property type="entry name" value="Quinoprotein_ADH-like_sf"/>
</dbReference>
<dbReference type="InterPro" id="IPR009056">
    <property type="entry name" value="Cyt_c-like_dom"/>
</dbReference>
<dbReference type="Pfam" id="PF13442">
    <property type="entry name" value="Cytochrome_CBB3"/>
    <property type="match status" value="1"/>
</dbReference>
<keyword evidence="6" id="KW-0560">Oxidoreductase</keyword>